<evidence type="ECO:0000256" key="2">
    <source>
        <dbReference type="ARBA" id="ARBA00022723"/>
    </source>
</evidence>
<dbReference type="Gene3D" id="1.20.140.70">
    <property type="entry name" value="Oligopeptidase f, N-terminal domain"/>
    <property type="match status" value="1"/>
</dbReference>
<evidence type="ECO:0000256" key="4">
    <source>
        <dbReference type="ARBA" id="ARBA00022833"/>
    </source>
</evidence>
<dbReference type="CDD" id="cd09608">
    <property type="entry name" value="M3B_PepF"/>
    <property type="match status" value="1"/>
</dbReference>
<dbReference type="SUPFAM" id="SSF55486">
    <property type="entry name" value="Metalloproteases ('zincins'), catalytic domain"/>
    <property type="match status" value="1"/>
</dbReference>
<dbReference type="AlphaFoldDB" id="V5WJ49"/>
<keyword evidence="5 6" id="KW-0482">Metalloprotease</keyword>
<evidence type="ECO:0000259" key="8">
    <source>
        <dbReference type="Pfam" id="PF08439"/>
    </source>
</evidence>
<dbReference type="HOGENOM" id="CLU_021290_2_0_12"/>
<comment type="function">
    <text evidence="6">Has oligopeptidase activity and degrades a variety of small bioactive peptides.</text>
</comment>
<reference evidence="9 10" key="1">
    <citation type="journal article" date="2015" name="Stand. Genomic Sci.">
        <title>Complete genome sequence and description of Salinispira pacifica gen. nov., sp. nov., a novel spirochaete isolated form a hypersaline microbial mat.</title>
        <authorList>
            <person name="Ben Hania W."/>
            <person name="Joseph M."/>
            <person name="Schumann P."/>
            <person name="Bunk B."/>
            <person name="Fiebig A."/>
            <person name="Sproer C."/>
            <person name="Klenk H.P."/>
            <person name="Fardeau M.L."/>
            <person name="Spring S."/>
        </authorList>
    </citation>
    <scope>NUCLEOTIDE SEQUENCE [LARGE SCALE GENOMIC DNA]</scope>
    <source>
        <strain evidence="9 10">L21-RPul-D2</strain>
    </source>
</reference>
<dbReference type="Gene3D" id="1.10.1370.20">
    <property type="entry name" value="Oligoendopeptidase f, C-terminal domain"/>
    <property type="match status" value="1"/>
</dbReference>
<dbReference type="PANTHER" id="PTHR11804:SF84">
    <property type="entry name" value="SACCHAROLYSIN"/>
    <property type="match status" value="1"/>
</dbReference>
<dbReference type="InterPro" id="IPR042088">
    <property type="entry name" value="OligoPept_F_C"/>
</dbReference>
<keyword evidence="1 6" id="KW-0645">Protease</keyword>
<evidence type="ECO:0000313" key="10">
    <source>
        <dbReference type="Proteomes" id="UP000018680"/>
    </source>
</evidence>
<dbReference type="EMBL" id="CP006939">
    <property type="protein sequence ID" value="AHC15862.1"/>
    <property type="molecule type" value="Genomic_DNA"/>
</dbReference>
<dbReference type="Pfam" id="PF01432">
    <property type="entry name" value="Peptidase_M3"/>
    <property type="match status" value="1"/>
</dbReference>
<dbReference type="eggNOG" id="COG1164">
    <property type="taxonomic scope" value="Bacteria"/>
</dbReference>
<name>V5WJ49_9SPIO</name>
<dbReference type="InterPro" id="IPR045090">
    <property type="entry name" value="Pept_M3A_M3B"/>
</dbReference>
<dbReference type="Pfam" id="PF08439">
    <property type="entry name" value="Peptidase_M3_N"/>
    <property type="match status" value="1"/>
</dbReference>
<keyword evidence="4 6" id="KW-0862">Zinc</keyword>
<evidence type="ECO:0000256" key="5">
    <source>
        <dbReference type="ARBA" id="ARBA00023049"/>
    </source>
</evidence>
<feature type="domain" description="Oligopeptidase F N-terminal" evidence="8">
    <location>
        <begin position="116"/>
        <end position="184"/>
    </location>
</feature>
<dbReference type="Gene3D" id="1.10.287.830">
    <property type="entry name" value="putative peptidase helix hairpin domain like"/>
    <property type="match status" value="1"/>
</dbReference>
<comment type="cofactor">
    <cofactor evidence="6">
        <name>Zn(2+)</name>
        <dbReference type="ChEBI" id="CHEBI:29105"/>
    </cofactor>
    <text evidence="6">Binds 1 zinc ion.</text>
</comment>
<evidence type="ECO:0000313" key="9">
    <source>
        <dbReference type="EMBL" id="AHC15862.1"/>
    </source>
</evidence>
<keyword evidence="10" id="KW-1185">Reference proteome</keyword>
<organism evidence="9 10">
    <name type="scientific">Salinispira pacifica</name>
    <dbReference type="NCBI Taxonomy" id="1307761"/>
    <lineage>
        <taxon>Bacteria</taxon>
        <taxon>Pseudomonadati</taxon>
        <taxon>Spirochaetota</taxon>
        <taxon>Spirochaetia</taxon>
        <taxon>Spirochaetales</taxon>
        <taxon>Spirochaetaceae</taxon>
        <taxon>Salinispira</taxon>
    </lineage>
</organism>
<dbReference type="PATRIC" id="fig|1307761.3.peg.2502"/>
<dbReference type="KEGG" id="slr:L21SP2_2510"/>
<dbReference type="RefSeq" id="WP_024268765.1">
    <property type="nucleotide sequence ID" value="NC_023035.1"/>
</dbReference>
<dbReference type="GO" id="GO:0046872">
    <property type="term" value="F:metal ion binding"/>
    <property type="evidence" value="ECO:0007669"/>
    <property type="project" value="UniProtKB-UniRule"/>
</dbReference>
<gene>
    <name evidence="9" type="ORF">L21SP2_2510</name>
</gene>
<dbReference type="InterPro" id="IPR013647">
    <property type="entry name" value="OligopepF_N_dom"/>
</dbReference>
<dbReference type="InterPro" id="IPR001567">
    <property type="entry name" value="Pept_M3A_M3B_dom"/>
</dbReference>
<dbReference type="PANTHER" id="PTHR11804">
    <property type="entry name" value="PROTEASE M3 THIMET OLIGOPEPTIDASE-RELATED"/>
    <property type="match status" value="1"/>
</dbReference>
<evidence type="ECO:0000256" key="1">
    <source>
        <dbReference type="ARBA" id="ARBA00022670"/>
    </source>
</evidence>
<dbReference type="OrthoDB" id="9766487at2"/>
<dbReference type="STRING" id="1307761.L21SP2_2510"/>
<dbReference type="Proteomes" id="UP000018680">
    <property type="component" value="Chromosome"/>
</dbReference>
<evidence type="ECO:0000256" key="6">
    <source>
        <dbReference type="RuleBase" id="RU368091"/>
    </source>
</evidence>
<dbReference type="InterPro" id="IPR004438">
    <property type="entry name" value="Peptidase_M3B"/>
</dbReference>
<dbReference type="GO" id="GO:0006508">
    <property type="term" value="P:proteolysis"/>
    <property type="evidence" value="ECO:0007669"/>
    <property type="project" value="UniProtKB-KW"/>
</dbReference>
<dbReference type="NCBIfam" id="TIGR00181">
    <property type="entry name" value="pepF"/>
    <property type="match status" value="1"/>
</dbReference>
<accession>V5WJ49</accession>
<comment type="similarity">
    <text evidence="6">Belongs to the peptidase M3B family.</text>
</comment>
<protein>
    <recommendedName>
        <fullName evidence="6">Oligopeptidase F</fullName>
        <ecNumber evidence="6">3.4.24.-</ecNumber>
    </recommendedName>
</protein>
<sequence>MSVNPTRARKDVPAHEKWNLNALFPDDAAWEQGFEDLKNQYTEIETYRGSLADAPENLRDCLNRMFELEKLGERLGYYAFLKMTEDQGDSASQSRQARFMQLESKVSASMSFMTPEIQEIPDSTMKEWLNRDDFTEYRIYLEKLLRFKPHVLSPAEEKLMAMQSESAQTASKTFSALLDVDMDFGTVKTPQGEKPLTNSTFGSFMQNPEREVRKEAYGKYYSHLDSHKNTLASLYTGSVNQDVYRSQARGYSSSLEYALFPDKVDPKVYHNLVETVNKNLPSLHAYYRLRKEKQGISDYSLIDTKVPLIADIKMEHSYDEAVAVIEKALQPLGDEYVSTLSKGLRGGSNGGWVDKYENKGKRSGAFSAGSFYGEPYILMNYKEDLLRDLFTLAHEGGHSMHSWYSSRNNPFPHYNYTIFEAEVASTFNEQLLFHHMMSSNDDPKLKAYLINKRIDDMIGTIFRQTMFAEFELRCHQMVENGEALTVQSLQDEYRKLLVNYFGEDVELPELSALEGLRIPHFYRAFYVYKYATGLSAAISLSQRVLNGGDTEREDYFKFLKSGGSRFPLESLAVAGVDMSSPEPIQNAMDLFDDLVKKLSAY</sequence>
<dbReference type="GO" id="GO:0004222">
    <property type="term" value="F:metalloendopeptidase activity"/>
    <property type="evidence" value="ECO:0007669"/>
    <property type="project" value="UniProtKB-UniRule"/>
</dbReference>
<keyword evidence="3 6" id="KW-0378">Hydrolase</keyword>
<proteinExistence type="inferred from homology"/>
<keyword evidence="2 6" id="KW-0479">Metal-binding</keyword>
<dbReference type="GO" id="GO:0006518">
    <property type="term" value="P:peptide metabolic process"/>
    <property type="evidence" value="ECO:0007669"/>
    <property type="project" value="TreeGrafter"/>
</dbReference>
<evidence type="ECO:0000259" key="7">
    <source>
        <dbReference type="Pfam" id="PF01432"/>
    </source>
</evidence>
<dbReference type="EC" id="3.4.24.-" evidence="6"/>
<evidence type="ECO:0000256" key="3">
    <source>
        <dbReference type="ARBA" id="ARBA00022801"/>
    </source>
</evidence>
<feature type="domain" description="Peptidase M3A/M3B catalytic" evidence="7">
    <location>
        <begin position="204"/>
        <end position="589"/>
    </location>
</feature>